<dbReference type="STRING" id="284811.Q75AU8"/>
<accession>Q75AU8</accession>
<evidence type="ECO:0000313" key="3">
    <source>
        <dbReference type="Proteomes" id="UP000000591"/>
    </source>
</evidence>
<dbReference type="Proteomes" id="UP000000591">
    <property type="component" value="Chromosome IV"/>
</dbReference>
<dbReference type="FunCoup" id="Q75AU8">
    <property type="interactions" value="601"/>
</dbReference>
<dbReference type="HOGENOM" id="CLU_084829_0_0_1"/>
<dbReference type="EMBL" id="AE016817">
    <property type="protein sequence ID" value="AAS51742.1"/>
    <property type="molecule type" value="Genomic_DNA"/>
</dbReference>
<dbReference type="RefSeq" id="NP_983918.1">
    <property type="nucleotide sequence ID" value="NM_209271.1"/>
</dbReference>
<dbReference type="KEGG" id="ago:AGOS_ADL178W"/>
<feature type="region of interest" description="Disordered" evidence="1">
    <location>
        <begin position="105"/>
        <end position="138"/>
    </location>
</feature>
<dbReference type="InParanoid" id="Q75AU8"/>
<keyword evidence="3" id="KW-1185">Reference proteome</keyword>
<gene>
    <name evidence="2" type="ORF">AGOS_ADL178W</name>
</gene>
<evidence type="ECO:0000256" key="1">
    <source>
        <dbReference type="SAM" id="MobiDB-lite"/>
    </source>
</evidence>
<reference evidence="3" key="2">
    <citation type="journal article" date="2013" name="G3 (Bethesda)">
        <title>Genomes of Ashbya fungi isolated from insects reveal four mating-type loci, numerous translocations, lack of transposons, and distinct gene duplications.</title>
        <authorList>
            <person name="Dietrich F.S."/>
            <person name="Voegeli S."/>
            <person name="Kuo S."/>
            <person name="Philippsen P."/>
        </authorList>
    </citation>
    <scope>GENOME REANNOTATION</scope>
    <source>
        <strain evidence="3">ATCC 10895 / CBS 109.51 / FGSC 9923 / NRRL Y-1056</strain>
    </source>
</reference>
<reference evidence="2 3" key="1">
    <citation type="journal article" date="2004" name="Science">
        <title>The Ashbya gossypii genome as a tool for mapping the ancient Saccharomyces cerevisiae genome.</title>
        <authorList>
            <person name="Dietrich F.S."/>
            <person name="Voegeli S."/>
            <person name="Brachat S."/>
            <person name="Lerch A."/>
            <person name="Gates K."/>
            <person name="Steiner S."/>
            <person name="Mohr C."/>
            <person name="Pohlmann R."/>
            <person name="Luedi P."/>
            <person name="Choi S."/>
            <person name="Wing R.A."/>
            <person name="Flavier A."/>
            <person name="Gaffney T.D."/>
            <person name="Philippsen P."/>
        </authorList>
    </citation>
    <scope>NUCLEOTIDE SEQUENCE [LARGE SCALE GENOMIC DNA]</scope>
    <source>
        <strain evidence="3">ATCC 10895 / CBS 109.51 / FGSC 9923 / NRRL Y-1056</strain>
    </source>
</reference>
<protein>
    <submittedName>
        <fullName evidence="2">ADL178Wp</fullName>
    </submittedName>
</protein>
<proteinExistence type="predicted"/>
<evidence type="ECO:0000313" key="2">
    <source>
        <dbReference type="EMBL" id="AAS51742.1"/>
    </source>
</evidence>
<organism evidence="2 3">
    <name type="scientific">Eremothecium gossypii (strain ATCC 10895 / CBS 109.51 / FGSC 9923 / NRRL Y-1056)</name>
    <name type="common">Yeast</name>
    <name type="synonym">Ashbya gossypii</name>
    <dbReference type="NCBI Taxonomy" id="284811"/>
    <lineage>
        <taxon>Eukaryota</taxon>
        <taxon>Fungi</taxon>
        <taxon>Dikarya</taxon>
        <taxon>Ascomycota</taxon>
        <taxon>Saccharomycotina</taxon>
        <taxon>Saccharomycetes</taxon>
        <taxon>Saccharomycetales</taxon>
        <taxon>Saccharomycetaceae</taxon>
        <taxon>Eremothecium</taxon>
    </lineage>
</organism>
<dbReference type="AlphaFoldDB" id="Q75AU8"/>
<dbReference type="OMA" id="NMELEIC"/>
<dbReference type="OrthoDB" id="4066471at2759"/>
<sequence>MMSSAAADDLLLELMDEFQPHLQSHRHKLQTWRRLLREFNRRTGGSIRQERTLRMRFERMKETLESGGEVHVLQPGLLETLVREYNGSRGGNRRVEVGEHEWNGCQPAGFEPLGSDLTSGTNSADEREESEPPPLDTMDVFPATEMRLLVERERYNLLRQSLVSFDDCSPEAGLSGGSSYCGSTSSHTSLLTPALSMKGVCTDGLHEVGRQLQSQAVLDIICGELQQLRQQQETLEQHIFERLDRLAALLAQKPENAGVRGH</sequence>
<dbReference type="eggNOG" id="ENOG502S89R">
    <property type="taxonomic scope" value="Eukaryota"/>
</dbReference>
<name>Q75AU8_EREGS</name>
<dbReference type="GeneID" id="4620060"/>